<dbReference type="GeneID" id="93504538"/>
<keyword evidence="3" id="KW-1185">Reference proteome</keyword>
<keyword evidence="1" id="KW-1133">Transmembrane helix</keyword>
<feature type="transmembrane region" description="Helical" evidence="1">
    <location>
        <begin position="120"/>
        <end position="143"/>
    </location>
</feature>
<organism evidence="2 3">
    <name type="scientific">Nocardia carnea</name>
    <dbReference type="NCBI Taxonomy" id="37328"/>
    <lineage>
        <taxon>Bacteria</taxon>
        <taxon>Bacillati</taxon>
        <taxon>Actinomycetota</taxon>
        <taxon>Actinomycetes</taxon>
        <taxon>Mycobacteriales</taxon>
        <taxon>Nocardiaceae</taxon>
        <taxon>Nocardia</taxon>
    </lineage>
</organism>
<keyword evidence="1" id="KW-0812">Transmembrane</keyword>
<feature type="transmembrane region" description="Helical" evidence="1">
    <location>
        <begin position="35"/>
        <end position="54"/>
    </location>
</feature>
<protein>
    <submittedName>
        <fullName evidence="2">Uncharacterized protein</fullName>
    </submittedName>
</protein>
<evidence type="ECO:0000313" key="3">
    <source>
        <dbReference type="Proteomes" id="UP001611263"/>
    </source>
</evidence>
<dbReference type="RefSeq" id="WP_156052336.1">
    <property type="nucleotide sequence ID" value="NZ_JBIRUQ010000002.1"/>
</dbReference>
<dbReference type="EMBL" id="JBIRUQ010000002">
    <property type="protein sequence ID" value="MFI1461538.1"/>
    <property type="molecule type" value="Genomic_DNA"/>
</dbReference>
<evidence type="ECO:0000256" key="1">
    <source>
        <dbReference type="SAM" id="Phobius"/>
    </source>
</evidence>
<evidence type="ECO:0000313" key="2">
    <source>
        <dbReference type="EMBL" id="MFI1461538.1"/>
    </source>
</evidence>
<accession>A0ABW7TKG9</accession>
<gene>
    <name evidence="2" type="ORF">ACH4WX_12540</name>
</gene>
<dbReference type="Proteomes" id="UP001611263">
    <property type="component" value="Unassembled WGS sequence"/>
</dbReference>
<keyword evidence="1" id="KW-0472">Membrane</keyword>
<name>A0ABW7TKG9_9NOCA</name>
<comment type="caution">
    <text evidence="2">The sequence shown here is derived from an EMBL/GenBank/DDBJ whole genome shotgun (WGS) entry which is preliminary data.</text>
</comment>
<feature type="transmembrane region" description="Helical" evidence="1">
    <location>
        <begin position="88"/>
        <end position="108"/>
    </location>
</feature>
<sequence length="253" mass="27741">MTWMEGTSFVLVGAASLYLFSLVVQGFGSERTGDLLLYAAVAAFFASGVGLLIANRRGRERVTIDGTRVGCRGGELVAEHSLAHTATLTLMALSGAMVGVLICLGYPSEDAVLPMNSTQRWIFAPVAACCSALMLAYAVLYVARQRSRRLRLSPSGIQVPKVVSFQSGIKWSDLKSIEAEHRTNATGIVRLESRGRQPSEAVKNRIYAERLSMGAAATYWLIRFYHQHPELRAELSDERALERLLSYGVVEQK</sequence>
<proteinExistence type="predicted"/>
<reference evidence="2 3" key="1">
    <citation type="submission" date="2024-10" db="EMBL/GenBank/DDBJ databases">
        <title>The Natural Products Discovery Center: Release of the First 8490 Sequenced Strains for Exploring Actinobacteria Biosynthetic Diversity.</title>
        <authorList>
            <person name="Kalkreuter E."/>
            <person name="Kautsar S.A."/>
            <person name="Yang D."/>
            <person name="Bader C.D."/>
            <person name="Teijaro C.N."/>
            <person name="Fluegel L."/>
            <person name="Davis C.M."/>
            <person name="Simpson J.R."/>
            <person name="Lauterbach L."/>
            <person name="Steele A.D."/>
            <person name="Gui C."/>
            <person name="Meng S."/>
            <person name="Li G."/>
            <person name="Viehrig K."/>
            <person name="Ye F."/>
            <person name="Su P."/>
            <person name="Kiefer A.F."/>
            <person name="Nichols A."/>
            <person name="Cepeda A.J."/>
            <person name="Yan W."/>
            <person name="Fan B."/>
            <person name="Jiang Y."/>
            <person name="Adhikari A."/>
            <person name="Zheng C.-J."/>
            <person name="Schuster L."/>
            <person name="Cowan T.M."/>
            <person name="Smanski M.J."/>
            <person name="Chevrette M.G."/>
            <person name="De Carvalho L.P.S."/>
            <person name="Shen B."/>
        </authorList>
    </citation>
    <scope>NUCLEOTIDE SEQUENCE [LARGE SCALE GENOMIC DNA]</scope>
    <source>
        <strain evidence="2 3">NPDC020568</strain>
    </source>
</reference>